<evidence type="ECO:0000313" key="2">
    <source>
        <dbReference type="Proteomes" id="UP001187192"/>
    </source>
</evidence>
<protein>
    <submittedName>
        <fullName evidence="1">Uncharacterized protein</fullName>
    </submittedName>
</protein>
<organism evidence="1 2">
    <name type="scientific">Ficus carica</name>
    <name type="common">Common fig</name>
    <dbReference type="NCBI Taxonomy" id="3494"/>
    <lineage>
        <taxon>Eukaryota</taxon>
        <taxon>Viridiplantae</taxon>
        <taxon>Streptophyta</taxon>
        <taxon>Embryophyta</taxon>
        <taxon>Tracheophyta</taxon>
        <taxon>Spermatophyta</taxon>
        <taxon>Magnoliopsida</taxon>
        <taxon>eudicotyledons</taxon>
        <taxon>Gunneridae</taxon>
        <taxon>Pentapetalae</taxon>
        <taxon>rosids</taxon>
        <taxon>fabids</taxon>
        <taxon>Rosales</taxon>
        <taxon>Moraceae</taxon>
        <taxon>Ficeae</taxon>
        <taxon>Ficus</taxon>
    </lineage>
</organism>
<dbReference type="AlphaFoldDB" id="A0AA88DPQ0"/>
<evidence type="ECO:0000313" key="1">
    <source>
        <dbReference type="EMBL" id="GMN59246.1"/>
    </source>
</evidence>
<sequence length="73" mass="7898">MLRNNSARSALPPLLELELELELELVGSGFGRGSIVTEDCRRIGSGVISAMVQDPVGSDLHRRTKVLAEIARP</sequence>
<dbReference type="Proteomes" id="UP001187192">
    <property type="component" value="Unassembled WGS sequence"/>
</dbReference>
<comment type="caution">
    <text evidence="1">The sequence shown here is derived from an EMBL/GenBank/DDBJ whole genome shotgun (WGS) entry which is preliminary data.</text>
</comment>
<accession>A0AA88DPQ0</accession>
<dbReference type="EMBL" id="BTGU01000085">
    <property type="protein sequence ID" value="GMN59246.1"/>
    <property type="molecule type" value="Genomic_DNA"/>
</dbReference>
<keyword evidence="2" id="KW-1185">Reference proteome</keyword>
<dbReference type="Gramene" id="FCD_00028656-RA">
    <property type="protein sequence ID" value="FCD_00028656-RA:cds"/>
    <property type="gene ID" value="FCD_00028656"/>
</dbReference>
<proteinExistence type="predicted"/>
<reference evidence="1" key="1">
    <citation type="submission" date="2023-07" db="EMBL/GenBank/DDBJ databases">
        <title>draft genome sequence of fig (Ficus carica).</title>
        <authorList>
            <person name="Takahashi T."/>
            <person name="Nishimura K."/>
        </authorList>
    </citation>
    <scope>NUCLEOTIDE SEQUENCE</scope>
</reference>
<name>A0AA88DPQ0_FICCA</name>
<gene>
    <name evidence="1" type="ORF">TIFTF001_028345</name>
</gene>